<name>A0A7X9RRU7_9BACT</name>
<dbReference type="PANTHER" id="PTHR10362">
    <property type="entry name" value="HISTIDINE AMMONIA-LYASE"/>
    <property type="match status" value="1"/>
</dbReference>
<gene>
    <name evidence="1" type="ORF">HHU12_00990</name>
</gene>
<dbReference type="AlphaFoldDB" id="A0A7X9RRU7"/>
<dbReference type="InterPro" id="IPR001106">
    <property type="entry name" value="Aromatic_Lyase"/>
</dbReference>
<protein>
    <submittedName>
        <fullName evidence="1">Aromatic amino acid lyase</fullName>
    </submittedName>
</protein>
<keyword evidence="2" id="KW-1185">Reference proteome</keyword>
<dbReference type="GO" id="GO:0016841">
    <property type="term" value="F:ammonia-lyase activity"/>
    <property type="evidence" value="ECO:0007669"/>
    <property type="project" value="UniProtKB-ARBA"/>
</dbReference>
<dbReference type="Gene3D" id="1.20.200.10">
    <property type="entry name" value="Fumarase/aspartase (Central domain)"/>
    <property type="match status" value="1"/>
</dbReference>
<evidence type="ECO:0000313" key="2">
    <source>
        <dbReference type="Proteomes" id="UP000576082"/>
    </source>
</evidence>
<comment type="caution">
    <text evidence="1">The sequence shown here is derived from an EMBL/GenBank/DDBJ whole genome shotgun (WGS) entry which is preliminary data.</text>
</comment>
<sequence length="521" mass="58303">MLSIEGNISKLDFFEDVLLRNEQIILTPSAEKKIKESYTFLHEFSSDKIIYGINTGFGPMAQYKVNESDQIQLQYNLIRSHATGGGKKISQLHAKSLLLCRLNTFLQAKSGVHIELIHLMVELLNRNIIPVIYEHGGVGASGDLVQLAHLALALIGEGEVEYNGEVCDAKEVFEKEQLKPLQIHLREGLALLNGTSCMTGIGAVNLLQAYKLLDWVVIGSATINEVVSSFDDYFSEELNAAKTHQGQHDIAGMIRTLVEDSQLIRKRENVLYQDEAQSIAVFQDKVQEYYSIRCVPQILGPILETLREVEKVVLNEANSVSDNPIICSKTENVYHGGNFHGDYVSLAMDKLKIVMTKLSMLMDRQLNYLFNHKLNNILPPFINHGTLGLNFGMQGAQFPVTSTVAENQSISFPNYVHSIPNNNDNQDIVSMGTNSALLTKKVIENSFEVVATYQLSIAQAVSYLKIQDKMDPKLNSVYELVCGVVPPFKEDYPIFKDLRKLKEVLSAENTAQFFKQVAKEI</sequence>
<dbReference type="InterPro" id="IPR008948">
    <property type="entry name" value="L-Aspartase-like"/>
</dbReference>
<dbReference type="SUPFAM" id="SSF48557">
    <property type="entry name" value="L-aspartase-like"/>
    <property type="match status" value="1"/>
</dbReference>
<keyword evidence="1" id="KW-0456">Lyase</keyword>
<dbReference type="Pfam" id="PF00221">
    <property type="entry name" value="Lyase_aromatic"/>
    <property type="match status" value="1"/>
</dbReference>
<dbReference type="Proteomes" id="UP000576082">
    <property type="component" value="Unassembled WGS sequence"/>
</dbReference>
<dbReference type="Gene3D" id="1.10.275.10">
    <property type="entry name" value="Fumarase/aspartase (N-terminal domain)"/>
    <property type="match status" value="1"/>
</dbReference>
<organism evidence="1 2">
    <name type="scientific">Flammeovirga aprica JL-4</name>
    <dbReference type="NCBI Taxonomy" id="694437"/>
    <lineage>
        <taxon>Bacteria</taxon>
        <taxon>Pseudomonadati</taxon>
        <taxon>Bacteroidota</taxon>
        <taxon>Cytophagia</taxon>
        <taxon>Cytophagales</taxon>
        <taxon>Flammeovirgaceae</taxon>
        <taxon>Flammeovirga</taxon>
    </lineage>
</organism>
<reference evidence="1 2" key="1">
    <citation type="submission" date="2020-04" db="EMBL/GenBank/DDBJ databases">
        <title>Flammeovirga sp. SR4, a novel species isolated from seawater.</title>
        <authorList>
            <person name="Wang X."/>
        </authorList>
    </citation>
    <scope>NUCLEOTIDE SEQUENCE [LARGE SCALE GENOMIC DNA]</scope>
    <source>
        <strain evidence="1 2">ATCC 23126</strain>
    </source>
</reference>
<dbReference type="InterPro" id="IPR024083">
    <property type="entry name" value="Fumarase/histidase_N"/>
</dbReference>
<evidence type="ECO:0000313" key="1">
    <source>
        <dbReference type="EMBL" id="NME66525.1"/>
    </source>
</evidence>
<proteinExistence type="predicted"/>
<dbReference type="EMBL" id="JABANE010000002">
    <property type="protein sequence ID" value="NME66525.1"/>
    <property type="molecule type" value="Genomic_DNA"/>
</dbReference>
<accession>A0A7X9RRU7</accession>
<dbReference type="RefSeq" id="WP_169654273.1">
    <property type="nucleotide sequence ID" value="NZ_JABANE010000002.1"/>
</dbReference>
<dbReference type="CDD" id="cd00332">
    <property type="entry name" value="PAL-HAL"/>
    <property type="match status" value="1"/>
</dbReference>